<sequence>MKKALIGLGILTIISLIAIVAWYFPFESGLSGNNVEITDFSWYNSSKINETHTQVTLSTDINYRDKQAYEYSFAENSQTDVIPTRIQILSREYKPYEDEEIPYTLLYEEDIILTYRKPFKYETTLDLENNMEYDVQTIIVFEREFDYPNPYGEELRWEQLGGWQQLIST</sequence>
<evidence type="ECO:0000313" key="2">
    <source>
        <dbReference type="EMBL" id="AKB80138.1"/>
    </source>
</evidence>
<organism evidence="2 3">
    <name type="scientific">Methanosarcina horonobensis HB-1 = JCM 15518</name>
    <dbReference type="NCBI Taxonomy" id="1434110"/>
    <lineage>
        <taxon>Archaea</taxon>
        <taxon>Methanobacteriati</taxon>
        <taxon>Methanobacteriota</taxon>
        <taxon>Stenosarchaea group</taxon>
        <taxon>Methanomicrobia</taxon>
        <taxon>Methanosarcinales</taxon>
        <taxon>Methanosarcinaceae</taxon>
        <taxon>Methanosarcina</taxon>
    </lineage>
</organism>
<dbReference type="AlphaFoldDB" id="A0A0E3SJ07"/>
<dbReference type="STRING" id="1434110.MSHOH_3655"/>
<dbReference type="PATRIC" id="fig|1434110.4.peg.4671"/>
<gene>
    <name evidence="2" type="ORF">MSHOH_3655</name>
</gene>
<keyword evidence="1" id="KW-0812">Transmembrane</keyword>
<evidence type="ECO:0000313" key="3">
    <source>
        <dbReference type="Proteomes" id="UP000033101"/>
    </source>
</evidence>
<dbReference type="KEGG" id="mhor:MSHOH_3655"/>
<dbReference type="RefSeq" id="WP_048142182.1">
    <property type="nucleotide sequence ID" value="NZ_BBCW01000026.1"/>
</dbReference>
<keyword evidence="1" id="KW-0472">Membrane</keyword>
<dbReference type="Proteomes" id="UP000033101">
    <property type="component" value="Chromosome"/>
</dbReference>
<keyword evidence="3" id="KW-1185">Reference proteome</keyword>
<keyword evidence="1" id="KW-1133">Transmembrane helix</keyword>
<accession>A0A0E3SJ07</accession>
<proteinExistence type="predicted"/>
<name>A0A0E3SJ07_9EURY</name>
<dbReference type="HOGENOM" id="CLU_1574964_0_0_2"/>
<protein>
    <submittedName>
        <fullName evidence="2">Cell surface protein</fullName>
    </submittedName>
</protein>
<feature type="transmembrane region" description="Helical" evidence="1">
    <location>
        <begin position="5"/>
        <end position="24"/>
    </location>
</feature>
<dbReference type="EMBL" id="CP009516">
    <property type="protein sequence ID" value="AKB80138.1"/>
    <property type="molecule type" value="Genomic_DNA"/>
</dbReference>
<reference evidence="2 3" key="1">
    <citation type="submission" date="2014-07" db="EMBL/GenBank/DDBJ databases">
        <title>Methanogenic archaea and the global carbon cycle.</title>
        <authorList>
            <person name="Henriksen J.R."/>
            <person name="Luke J."/>
            <person name="Reinhart S."/>
            <person name="Benedict M.N."/>
            <person name="Youngblut N.D."/>
            <person name="Metcalf M.E."/>
            <person name="Whitaker R.J."/>
            <person name="Metcalf W.W."/>
        </authorList>
    </citation>
    <scope>NUCLEOTIDE SEQUENCE [LARGE SCALE GENOMIC DNA]</scope>
    <source>
        <strain evidence="2 3">HB-1</strain>
    </source>
</reference>
<evidence type="ECO:0000256" key="1">
    <source>
        <dbReference type="SAM" id="Phobius"/>
    </source>
</evidence>